<accession>A0ABS2AID1</accession>
<keyword evidence="6" id="KW-1185">Reference proteome</keyword>
<sequence>MLTVAVLGPVDLRRDGVRLDVPAGRTTEVLIRLALDAGRPVRAERLIEDLWGGPVSPNVLQAKVSKLRRVLGDAGLVTGGTGGYTLHVEPEHVDALEVLRRTDAGALELFRGDELLPDAGEGEWLAPWRGRLAEARGRLAEAYGETLLDTGDTGALQQLVAAQPLSENLWRLFITALYRDGRQADALDAYRQVRARLADELGLDPGPALRDLERRILVQDSGLAAGNLPARSGPLIGRDGDLRRLGELLSQNRLVTVVGPAGVGKTGLAVETARGRGGWLTRLETTQNTVWQAIGETFALAEAVEPTVLDRLRNLRALLVLDNCEHLADLLGPVVERILTTAPGITVLATSQIPLGIEGETTYGLGPLPHEDAEKLFRERAARHRRLDPQEDVGRVVRRLDGLPLAIELAAARAKALPVREIARRLDDRFTLLADPNSRRPPRQRTLRAALGWSYDLLFPDDQRGLWALATFAAGAPLAAAEHVLAALDVPGPAALDVLDRLVDRSLAVAEVGTDARYRLLDSVRAYGRERLAEAGLTGTAAAAHAAWYGSMAAAADLRGPGQASALAFVRAERADIDAAVAWARANDPGLALRIVTGFGWAWVFLGAGSEAAARSRSALFDGAPAEQRVDALLFAAWFEASGGDLERAFSDVDRARRIAPLPRTDLFLAFLHSQQGQPAAALEALDAFRETATGWEAGAAALLEAWARTGLGDLGRARAACDEALRRLTPLGDAWALSHAQAILGGLAQAEHRPDDAAAHYSAAAEAAHRLGFTAAESLHLTNLGRAQPPAEALETLERAAGRADSVGDLRNVAYARARRAGALRELGRLDEAEAELSVALGYYDDPYGRYLRAALARDVPGLEAVLKNARDAGDRELEMITLAELGDGERP</sequence>
<dbReference type="InterPro" id="IPR001867">
    <property type="entry name" value="OmpR/PhoB-type_DNA-bd"/>
</dbReference>
<dbReference type="InterPro" id="IPR011990">
    <property type="entry name" value="TPR-like_helical_dom_sf"/>
</dbReference>
<dbReference type="SUPFAM" id="SSF48452">
    <property type="entry name" value="TPR-like"/>
    <property type="match status" value="2"/>
</dbReference>
<dbReference type="SMART" id="SM01043">
    <property type="entry name" value="BTAD"/>
    <property type="match status" value="1"/>
</dbReference>
<dbReference type="InterPro" id="IPR005158">
    <property type="entry name" value="BTAD"/>
</dbReference>
<dbReference type="SUPFAM" id="SSF52540">
    <property type="entry name" value="P-loop containing nucleoside triphosphate hydrolases"/>
    <property type="match status" value="1"/>
</dbReference>
<dbReference type="RefSeq" id="WP_203379594.1">
    <property type="nucleotide sequence ID" value="NZ_JAENHP010000011.1"/>
</dbReference>
<dbReference type="PANTHER" id="PTHR47691:SF3">
    <property type="entry name" value="HTH-TYPE TRANSCRIPTIONAL REGULATOR RV0890C-RELATED"/>
    <property type="match status" value="1"/>
</dbReference>
<dbReference type="InterPro" id="IPR036388">
    <property type="entry name" value="WH-like_DNA-bd_sf"/>
</dbReference>
<dbReference type="SMART" id="SM00862">
    <property type="entry name" value="Trans_reg_C"/>
    <property type="match status" value="1"/>
</dbReference>
<evidence type="ECO:0000259" key="4">
    <source>
        <dbReference type="PROSITE" id="PS51755"/>
    </source>
</evidence>
<dbReference type="InterPro" id="IPR016032">
    <property type="entry name" value="Sig_transdc_resp-reg_C-effctor"/>
</dbReference>
<comment type="similarity">
    <text evidence="1">Belongs to the AfsR/DnrI/RedD regulatory family.</text>
</comment>
<comment type="caution">
    <text evidence="5">The sequence shown here is derived from an EMBL/GenBank/DDBJ whole genome shotgun (WGS) entry which is preliminary data.</text>
</comment>
<dbReference type="InterPro" id="IPR027417">
    <property type="entry name" value="P-loop_NTPase"/>
</dbReference>
<dbReference type="EMBL" id="JAENHP010000011">
    <property type="protein sequence ID" value="MBM2619604.1"/>
    <property type="molecule type" value="Genomic_DNA"/>
</dbReference>
<evidence type="ECO:0000256" key="3">
    <source>
        <dbReference type="PROSITE-ProRule" id="PRU01091"/>
    </source>
</evidence>
<protein>
    <submittedName>
        <fullName evidence="5">Winged helix-turn-helix domain-containing protein</fullName>
    </submittedName>
</protein>
<dbReference type="Pfam" id="PF03704">
    <property type="entry name" value="BTAD"/>
    <property type="match status" value="1"/>
</dbReference>
<dbReference type="PROSITE" id="PS51755">
    <property type="entry name" value="OMPR_PHOB"/>
    <property type="match status" value="1"/>
</dbReference>
<dbReference type="Gene3D" id="1.10.10.10">
    <property type="entry name" value="Winged helix-like DNA-binding domain superfamily/Winged helix DNA-binding domain"/>
    <property type="match status" value="1"/>
</dbReference>
<organism evidence="5 6">
    <name type="scientific">Paractinoplanes ovalisporus</name>
    <dbReference type="NCBI Taxonomy" id="2810368"/>
    <lineage>
        <taxon>Bacteria</taxon>
        <taxon>Bacillati</taxon>
        <taxon>Actinomycetota</taxon>
        <taxon>Actinomycetes</taxon>
        <taxon>Micromonosporales</taxon>
        <taxon>Micromonosporaceae</taxon>
        <taxon>Paractinoplanes</taxon>
    </lineage>
</organism>
<evidence type="ECO:0000313" key="5">
    <source>
        <dbReference type="EMBL" id="MBM2619604.1"/>
    </source>
</evidence>
<evidence type="ECO:0000256" key="1">
    <source>
        <dbReference type="ARBA" id="ARBA00005820"/>
    </source>
</evidence>
<evidence type="ECO:0000256" key="2">
    <source>
        <dbReference type="ARBA" id="ARBA00023125"/>
    </source>
</evidence>
<dbReference type="SUPFAM" id="SSF46894">
    <property type="entry name" value="C-terminal effector domain of the bipartite response regulators"/>
    <property type="match status" value="1"/>
</dbReference>
<dbReference type="PANTHER" id="PTHR47691">
    <property type="entry name" value="REGULATOR-RELATED"/>
    <property type="match status" value="1"/>
</dbReference>
<dbReference type="CDD" id="cd15831">
    <property type="entry name" value="BTAD"/>
    <property type="match status" value="1"/>
</dbReference>
<evidence type="ECO:0000313" key="6">
    <source>
        <dbReference type="Proteomes" id="UP000632138"/>
    </source>
</evidence>
<gene>
    <name evidence="5" type="ORF">JIG36_29075</name>
</gene>
<keyword evidence="2 3" id="KW-0238">DNA-binding</keyword>
<dbReference type="Gene3D" id="1.25.40.10">
    <property type="entry name" value="Tetratricopeptide repeat domain"/>
    <property type="match status" value="2"/>
</dbReference>
<feature type="DNA-binding region" description="OmpR/PhoB-type" evidence="3">
    <location>
        <begin position="1"/>
        <end position="88"/>
    </location>
</feature>
<dbReference type="PRINTS" id="PR00364">
    <property type="entry name" value="DISEASERSIST"/>
</dbReference>
<dbReference type="Proteomes" id="UP000632138">
    <property type="component" value="Unassembled WGS sequence"/>
</dbReference>
<name>A0ABS2AID1_9ACTN</name>
<feature type="domain" description="OmpR/PhoB-type" evidence="4">
    <location>
        <begin position="1"/>
        <end position="88"/>
    </location>
</feature>
<proteinExistence type="inferred from homology"/>
<reference evidence="5 6" key="1">
    <citation type="submission" date="2021-01" db="EMBL/GenBank/DDBJ databases">
        <title>Actinoplanes sp. nov. LDG1-06 isolated from lichen.</title>
        <authorList>
            <person name="Saeng-In P."/>
            <person name="Phongsopitanun W."/>
            <person name="Kanchanasin P."/>
            <person name="Yuki M."/>
            <person name="Kudo T."/>
            <person name="Ohkuma M."/>
            <person name="Tanasupawat S."/>
        </authorList>
    </citation>
    <scope>NUCLEOTIDE SEQUENCE [LARGE SCALE GENOMIC DNA]</scope>
    <source>
        <strain evidence="5 6">LDG1-06</strain>
    </source>
</reference>
<dbReference type="Pfam" id="PF00486">
    <property type="entry name" value="Trans_reg_C"/>
    <property type="match status" value="1"/>
</dbReference>